<evidence type="ECO:0000313" key="1">
    <source>
        <dbReference type="EMBL" id="MCS3903684.1"/>
    </source>
</evidence>
<dbReference type="Pfam" id="PF02634">
    <property type="entry name" value="FdhD-NarQ"/>
    <property type="match status" value="1"/>
</dbReference>
<reference evidence="1" key="1">
    <citation type="submission" date="2022-08" db="EMBL/GenBank/DDBJ databases">
        <title>Genomic Encyclopedia of Type Strains, Phase III (KMG-III): the genomes of soil and plant-associated and newly described type strains.</title>
        <authorList>
            <person name="Whitman W."/>
        </authorList>
    </citation>
    <scope>NUCLEOTIDE SEQUENCE</scope>
    <source>
        <strain evidence="1">HMT 1</strain>
    </source>
</reference>
<evidence type="ECO:0000313" key="2">
    <source>
        <dbReference type="Proteomes" id="UP001204445"/>
    </source>
</evidence>
<dbReference type="RefSeq" id="WP_259055626.1">
    <property type="nucleotide sequence ID" value="NZ_JANUCT010000010.1"/>
</dbReference>
<dbReference type="InterPro" id="IPR016193">
    <property type="entry name" value="Cytidine_deaminase-like"/>
</dbReference>
<dbReference type="GO" id="GO:0016783">
    <property type="term" value="F:sulfurtransferase activity"/>
    <property type="evidence" value="ECO:0007669"/>
    <property type="project" value="InterPro"/>
</dbReference>
<comment type="caution">
    <text evidence="1">The sequence shown here is derived from an EMBL/GenBank/DDBJ whole genome shotgun (WGS) entry which is preliminary data.</text>
</comment>
<accession>A0AAE3L198</accession>
<dbReference type="Proteomes" id="UP001204445">
    <property type="component" value="Unassembled WGS sequence"/>
</dbReference>
<organism evidence="1 2">
    <name type="scientific">Methylohalomonas lacus</name>
    <dbReference type="NCBI Taxonomy" id="398773"/>
    <lineage>
        <taxon>Bacteria</taxon>
        <taxon>Pseudomonadati</taxon>
        <taxon>Pseudomonadota</taxon>
        <taxon>Gammaproteobacteria</taxon>
        <taxon>Methylohalomonadales</taxon>
        <taxon>Methylohalomonadaceae</taxon>
        <taxon>Methylohalomonas</taxon>
    </lineage>
</organism>
<sequence>MPYLLAYPVTMPAISAPTGVAVRLAQNSNMTRIGFARDNSHVIYSDSQQLLE</sequence>
<dbReference type="AlphaFoldDB" id="A0AAE3L198"/>
<proteinExistence type="predicted"/>
<dbReference type="InterPro" id="IPR003786">
    <property type="entry name" value="FdhD"/>
</dbReference>
<protein>
    <submittedName>
        <fullName evidence="1">Formate dehydrogenase assembly factor FdhD</fullName>
    </submittedName>
</protein>
<keyword evidence="2" id="KW-1185">Reference proteome</keyword>
<dbReference type="SUPFAM" id="SSF53927">
    <property type="entry name" value="Cytidine deaminase-like"/>
    <property type="match status" value="1"/>
</dbReference>
<gene>
    <name evidence="1" type="ORF">J2T55_001713</name>
</gene>
<dbReference type="Gene3D" id="3.40.140.10">
    <property type="entry name" value="Cytidine Deaminase, domain 2"/>
    <property type="match status" value="1"/>
</dbReference>
<dbReference type="EMBL" id="JANUCT010000010">
    <property type="protein sequence ID" value="MCS3903684.1"/>
    <property type="molecule type" value="Genomic_DNA"/>
</dbReference>
<name>A0AAE3L198_9GAMM</name>